<dbReference type="SUPFAM" id="SSF53448">
    <property type="entry name" value="Nucleotide-diphospho-sugar transferases"/>
    <property type="match status" value="1"/>
</dbReference>
<feature type="domain" description="Nucleotide-diphospho-sugar transferase" evidence="1">
    <location>
        <begin position="58"/>
        <end position="255"/>
    </location>
</feature>
<accession>A0A6C0DQH3</accession>
<proteinExistence type="predicted"/>
<dbReference type="InterPro" id="IPR029044">
    <property type="entry name" value="Nucleotide-diphossugar_trans"/>
</dbReference>
<reference evidence="2" key="1">
    <citation type="journal article" date="2020" name="Nature">
        <title>Giant virus diversity and host interactions through global metagenomics.</title>
        <authorList>
            <person name="Schulz F."/>
            <person name="Roux S."/>
            <person name="Paez-Espino D."/>
            <person name="Jungbluth S."/>
            <person name="Walsh D.A."/>
            <person name="Denef V.J."/>
            <person name="McMahon K.D."/>
            <person name="Konstantinidis K.T."/>
            <person name="Eloe-Fadrosh E.A."/>
            <person name="Kyrpides N.C."/>
            <person name="Woyke T."/>
        </authorList>
    </citation>
    <scope>NUCLEOTIDE SEQUENCE</scope>
    <source>
        <strain evidence="2">GVMAG-M-3300023174-46</strain>
    </source>
</reference>
<name>A0A6C0DQH3_9ZZZZ</name>
<organism evidence="2">
    <name type="scientific">viral metagenome</name>
    <dbReference type="NCBI Taxonomy" id="1070528"/>
    <lineage>
        <taxon>unclassified sequences</taxon>
        <taxon>metagenomes</taxon>
        <taxon>organismal metagenomes</taxon>
    </lineage>
</organism>
<sequence>MNIEDVPMHPSIPLRDRVATFVKEGKIVWTMTTWGYKFYTLNLLKWLKTEANVRWTLCIICCDKESWDFFRRERIPCVLWKTLQKNTDSSVTPFGCNHFRTLNRVKLEILDWFIEQAEELCDYSLYLDGDIVVQKDPWQYILPILQIYPYAFQCDCSHLEEHTPETPCKAPCSGVIATNHSASVKGLYKMDEALWDASEGQDQPYITTRLNMLDIPYTTLNRSKFGNGIWQQSLRWNQEPWVLLHYNHRVGDTKKNAMKHFHHWKV</sequence>
<dbReference type="AlphaFoldDB" id="A0A6C0DQH3"/>
<dbReference type="InterPro" id="IPR005069">
    <property type="entry name" value="Nucl-diP-sugar_transferase"/>
</dbReference>
<dbReference type="EMBL" id="MN739655">
    <property type="protein sequence ID" value="QHT18430.1"/>
    <property type="molecule type" value="Genomic_DNA"/>
</dbReference>
<evidence type="ECO:0000313" key="2">
    <source>
        <dbReference type="EMBL" id="QHT18430.1"/>
    </source>
</evidence>
<protein>
    <recommendedName>
        <fullName evidence="1">Nucleotide-diphospho-sugar transferase domain-containing protein</fullName>
    </recommendedName>
</protein>
<dbReference type="Pfam" id="PF03407">
    <property type="entry name" value="Nucleotid_trans"/>
    <property type="match status" value="1"/>
</dbReference>
<evidence type="ECO:0000259" key="1">
    <source>
        <dbReference type="Pfam" id="PF03407"/>
    </source>
</evidence>